<feature type="compositionally biased region" description="Low complexity" evidence="1">
    <location>
        <begin position="652"/>
        <end position="662"/>
    </location>
</feature>
<evidence type="ECO:0000313" key="5">
    <source>
        <dbReference type="Proteomes" id="UP000325113"/>
    </source>
</evidence>
<feature type="compositionally biased region" description="Low complexity" evidence="1">
    <location>
        <begin position="754"/>
        <end position="764"/>
    </location>
</feature>
<dbReference type="AlphaFoldDB" id="A0A5A8DEG5"/>
<evidence type="ECO:0000313" key="2">
    <source>
        <dbReference type="EMBL" id="KAA0158782.1"/>
    </source>
</evidence>
<feature type="compositionally biased region" description="Low complexity" evidence="1">
    <location>
        <begin position="601"/>
        <end position="615"/>
    </location>
</feature>
<feature type="region of interest" description="Disordered" evidence="1">
    <location>
        <begin position="754"/>
        <end position="803"/>
    </location>
</feature>
<feature type="region of interest" description="Disordered" evidence="1">
    <location>
        <begin position="326"/>
        <end position="387"/>
    </location>
</feature>
<evidence type="ECO:0000256" key="1">
    <source>
        <dbReference type="SAM" id="MobiDB-lite"/>
    </source>
</evidence>
<proteinExistence type="predicted"/>
<dbReference type="Proteomes" id="UP000324907">
    <property type="component" value="Unassembled WGS sequence"/>
</dbReference>
<reference evidence="4 5" key="1">
    <citation type="submission" date="2019-07" db="EMBL/GenBank/DDBJ databases">
        <title>Genomes of Cafeteria roenbergensis.</title>
        <authorList>
            <person name="Fischer M.G."/>
            <person name="Hackl T."/>
            <person name="Roman M."/>
        </authorList>
    </citation>
    <scope>NUCLEOTIDE SEQUENCE [LARGE SCALE GENOMIC DNA]</scope>
    <source>
        <strain evidence="2 5">Cflag</strain>
        <strain evidence="3 4">RCC970-E3</strain>
    </source>
</reference>
<gene>
    <name evidence="3" type="ORF">FNF28_04106</name>
    <name evidence="2" type="ORF">FNF31_05194</name>
</gene>
<evidence type="ECO:0000313" key="3">
    <source>
        <dbReference type="EMBL" id="KAA0163715.1"/>
    </source>
</evidence>
<evidence type="ECO:0000313" key="4">
    <source>
        <dbReference type="Proteomes" id="UP000324907"/>
    </source>
</evidence>
<protein>
    <submittedName>
        <fullName evidence="3">Uncharacterized protein</fullName>
    </submittedName>
</protein>
<comment type="caution">
    <text evidence="3">The sequence shown here is derived from an EMBL/GenBank/DDBJ whole genome shotgun (WGS) entry which is preliminary data.</text>
</comment>
<feature type="compositionally biased region" description="Polar residues" evidence="1">
    <location>
        <begin position="680"/>
        <end position="691"/>
    </location>
</feature>
<feature type="compositionally biased region" description="Basic and acidic residues" evidence="1">
    <location>
        <begin position="353"/>
        <end position="367"/>
    </location>
</feature>
<feature type="region of interest" description="Disordered" evidence="1">
    <location>
        <begin position="518"/>
        <end position="732"/>
    </location>
</feature>
<feature type="compositionally biased region" description="Basic residues" evidence="1">
    <location>
        <begin position="552"/>
        <end position="565"/>
    </location>
</feature>
<dbReference type="Proteomes" id="UP000325113">
    <property type="component" value="Unassembled WGS sequence"/>
</dbReference>
<dbReference type="EMBL" id="VLTL01000063">
    <property type="protein sequence ID" value="KAA0163715.1"/>
    <property type="molecule type" value="Genomic_DNA"/>
</dbReference>
<dbReference type="EMBL" id="VLTM01000062">
    <property type="protein sequence ID" value="KAA0158782.1"/>
    <property type="molecule type" value="Genomic_DNA"/>
</dbReference>
<accession>A0A5A8DEG5</accession>
<name>A0A5A8DEG5_CAFRO</name>
<sequence length="803" mass="83038">MGACCSSGWEHQEALAWYAQAGDATCLSKGQIWTLVAGFRSIREAGKRNMYAMKNAKLHYDPRKLTKEHLAEWLPDQASLRPDSLMFTAVILAGAPSDGRAHLLPSEFCRMVERVCSVDGIDLARLVFDASAHEHIAGKRWLSLRRVLKKHHHDIRKGTKRAAGVAVGDLALILELNEVHRVRSLRGMPATLVTVDERERAEECMTLREFLGACRRTPQILWPAQWVQRQFRRHFFGERWWAALVRRSQRLGLPADDDALEALPGTALADTPAEAAARSSDKEARAGSVAARLALSQAAPDDSPSPLRALRGSSRLLGANRAWARAAGGGGAATPTERPSAASEAGSGRRVRFAADTKPASEDRDASKGPLSSPRGAPTTGSASDLDAALDMSSDGVSALTALVLEAERRRSGGERAAARAEAAVRRGEAAANRAAAEAGGGAAASALASGGSAGRGGFAATAAVVDAAARLRRKAGVRRAKGFAAQSKSVYSRVAAPGGVGIDEALGFTPDGKAIASPATELVASSAPDVDEPDAPPQPEKRPSPSTAARSQRRAQARARRQRARAVADTTSSRPDAAGELRSDVSPAEGAAARRRNRSLSRGTARGKVGLAGAPPSPPGPVGADGTPPQPDLGSADARLRAREAMGRAFGSAAAVGSAERAAPRGSARTHLAKKPWSSMASARGAQSSFPGLARPPGSSRGMPRVQSSTSMLAGANGAQALRPAAGSEVVASKAGRLDLANSSGVSLVSLSRAGAAGSARGAPPQPAPGPVAVRVLKSGRQHGRQPARSPSGRALGGAGLG</sequence>
<organism evidence="3 4">
    <name type="scientific">Cafeteria roenbergensis</name>
    <name type="common">Marine flagellate</name>
    <dbReference type="NCBI Taxonomy" id="33653"/>
    <lineage>
        <taxon>Eukaryota</taxon>
        <taxon>Sar</taxon>
        <taxon>Stramenopiles</taxon>
        <taxon>Bigyra</taxon>
        <taxon>Opalozoa</taxon>
        <taxon>Bicosoecida</taxon>
        <taxon>Cafeteriaceae</taxon>
        <taxon>Cafeteria</taxon>
    </lineage>
</organism>